<name>T2IG90_CROWT</name>
<accession>T2IG90</accession>
<sequence length="134" mass="15524">MVGGHQPLEVKKLYKDKFILKGHWVVNQATNNEELFYDVGKALEEGIITIKTQTIPKVEIDKFNSDLVRTTRLYSEEEATRFVYYLYKKFPYFEDCLSTISKLKLEFAHETRKIADSSSPFDGFLEECLEPSAA</sequence>
<reference evidence="1 2" key="1">
    <citation type="submission" date="2013-01" db="EMBL/GenBank/DDBJ databases">
        <authorList>
            <person name="Bench S."/>
        </authorList>
    </citation>
    <scope>NUCLEOTIDE SEQUENCE [LARGE SCALE GENOMIC DNA]</scope>
    <source>
        <strain evidence="1 2">WH 8502</strain>
    </source>
</reference>
<dbReference type="EMBL" id="CAQK01000548">
    <property type="protein sequence ID" value="CCQ51889.1"/>
    <property type="molecule type" value="Genomic_DNA"/>
</dbReference>
<dbReference type="AlphaFoldDB" id="T2IG90"/>
<comment type="caution">
    <text evidence="1">The sequence shown here is derived from an EMBL/GenBank/DDBJ whole genome shotgun (WGS) entry which is preliminary data.</text>
</comment>
<protein>
    <submittedName>
        <fullName evidence="1">Uncharacterized protein</fullName>
    </submittedName>
</protein>
<evidence type="ECO:0000313" key="2">
    <source>
        <dbReference type="Proteomes" id="UP000018348"/>
    </source>
</evidence>
<dbReference type="Proteomes" id="UP000018348">
    <property type="component" value="Unassembled WGS sequence"/>
</dbReference>
<evidence type="ECO:0000313" key="1">
    <source>
        <dbReference type="EMBL" id="CCQ51889.1"/>
    </source>
</evidence>
<reference evidence="1 2" key="2">
    <citation type="submission" date="2013-09" db="EMBL/GenBank/DDBJ databases">
        <title>Whole genome comparison of six Crocosphaera watsonii strains with differing phenotypes.</title>
        <authorList>
            <person name="Bench S.R."/>
            <person name="Heller P."/>
            <person name="Frank I."/>
            <person name="Arciniega M."/>
            <person name="Shilova I.N."/>
            <person name="Zehr J.P."/>
        </authorList>
    </citation>
    <scope>NUCLEOTIDE SEQUENCE [LARGE SCALE GENOMIC DNA]</scope>
    <source>
        <strain evidence="1 2">WH 8502</strain>
    </source>
</reference>
<gene>
    <name evidence="1" type="ORF">CWATWH8502_2250</name>
</gene>
<organism evidence="1 2">
    <name type="scientific">Crocosphaera watsonii WH 8502</name>
    <dbReference type="NCBI Taxonomy" id="423474"/>
    <lineage>
        <taxon>Bacteria</taxon>
        <taxon>Bacillati</taxon>
        <taxon>Cyanobacteriota</taxon>
        <taxon>Cyanophyceae</taxon>
        <taxon>Oscillatoriophycideae</taxon>
        <taxon>Chroococcales</taxon>
        <taxon>Aphanothecaceae</taxon>
        <taxon>Crocosphaera</taxon>
    </lineage>
</organism>
<proteinExistence type="predicted"/>